<dbReference type="RefSeq" id="XP_007761171.1">
    <property type="nucleotide sequence ID" value="XM_007762981.1"/>
</dbReference>
<dbReference type="Pfam" id="PF11640">
    <property type="entry name" value="TAN"/>
    <property type="match status" value="1"/>
</dbReference>
<keyword evidence="9 16" id="KW-0227">DNA damage</keyword>
<comment type="catalytic activity">
    <reaction evidence="15">
        <text>L-seryl-[protein] + ATP = O-phospho-L-seryl-[protein] + ADP + H(+)</text>
        <dbReference type="Rhea" id="RHEA:17989"/>
        <dbReference type="Rhea" id="RHEA-COMP:9863"/>
        <dbReference type="Rhea" id="RHEA-COMP:11604"/>
        <dbReference type="ChEBI" id="CHEBI:15378"/>
        <dbReference type="ChEBI" id="CHEBI:29999"/>
        <dbReference type="ChEBI" id="CHEBI:30616"/>
        <dbReference type="ChEBI" id="CHEBI:83421"/>
        <dbReference type="ChEBI" id="CHEBI:456216"/>
        <dbReference type="EC" id="2.7.11.1"/>
    </reaction>
</comment>
<keyword evidence="11 16" id="KW-0067">ATP-binding</keyword>
<evidence type="ECO:0000256" key="5">
    <source>
        <dbReference type="ARBA" id="ARBA00014619"/>
    </source>
</evidence>
<reference evidence="21 22" key="1">
    <citation type="submission" date="2013-03" db="EMBL/GenBank/DDBJ databases">
        <title>The Genome Sequence of Cladophialophora yegresii CBS 114405.</title>
        <authorList>
            <consortium name="The Broad Institute Genomics Platform"/>
            <person name="Cuomo C."/>
            <person name="de Hoog S."/>
            <person name="Gorbushina A."/>
            <person name="Walker B."/>
            <person name="Young S.K."/>
            <person name="Zeng Q."/>
            <person name="Gargeya S."/>
            <person name="Fitzgerald M."/>
            <person name="Haas B."/>
            <person name="Abouelleil A."/>
            <person name="Allen A.W."/>
            <person name="Alvarado L."/>
            <person name="Arachchi H.M."/>
            <person name="Berlin A.M."/>
            <person name="Chapman S.B."/>
            <person name="Gainer-Dewar J."/>
            <person name="Goldberg J."/>
            <person name="Griggs A."/>
            <person name="Gujja S."/>
            <person name="Hansen M."/>
            <person name="Howarth C."/>
            <person name="Imamovic A."/>
            <person name="Ireland A."/>
            <person name="Larimer J."/>
            <person name="McCowan C."/>
            <person name="Murphy C."/>
            <person name="Pearson M."/>
            <person name="Poon T.W."/>
            <person name="Priest M."/>
            <person name="Roberts A."/>
            <person name="Saif S."/>
            <person name="Shea T."/>
            <person name="Sisk P."/>
            <person name="Sykes S."/>
            <person name="Wortman J."/>
            <person name="Nusbaum C."/>
            <person name="Birren B."/>
        </authorList>
    </citation>
    <scope>NUCLEOTIDE SEQUENCE [LARGE SCALE GENOMIC DNA]</scope>
    <source>
        <strain evidence="21 22">CBS 114405</strain>
    </source>
</reference>
<keyword evidence="16" id="KW-0779">Telomere</keyword>
<dbReference type="InterPro" id="IPR014009">
    <property type="entry name" value="PIK_FAT"/>
</dbReference>
<feature type="domain" description="FAT" evidence="19">
    <location>
        <begin position="1793"/>
        <end position="2396"/>
    </location>
</feature>
<evidence type="ECO:0000256" key="12">
    <source>
        <dbReference type="ARBA" id="ARBA00023242"/>
    </source>
</evidence>
<gene>
    <name evidence="21" type="ORF">A1O7_08992</name>
</gene>
<keyword evidence="7 16" id="KW-0808">Transferase</keyword>
<dbReference type="PROSITE" id="PS50290">
    <property type="entry name" value="PI3_4_KINASE_3"/>
    <property type="match status" value="1"/>
</dbReference>
<keyword evidence="16" id="KW-0158">Chromosome</keyword>
<dbReference type="GO" id="GO:0005634">
    <property type="term" value="C:nucleus"/>
    <property type="evidence" value="ECO:0007669"/>
    <property type="project" value="UniProtKB-SubCell"/>
</dbReference>
<dbReference type="EMBL" id="AMGW01000006">
    <property type="protein sequence ID" value="EXJ56061.1"/>
    <property type="molecule type" value="Genomic_DNA"/>
</dbReference>
<dbReference type="GO" id="GO:0004674">
    <property type="term" value="F:protein serine/threonine kinase activity"/>
    <property type="evidence" value="ECO:0007669"/>
    <property type="project" value="UniProtKB-KW"/>
</dbReference>
<dbReference type="GO" id="GO:0005524">
    <property type="term" value="F:ATP binding"/>
    <property type="evidence" value="ECO:0007669"/>
    <property type="project" value="UniProtKB-KW"/>
</dbReference>
<dbReference type="PROSITE" id="PS51190">
    <property type="entry name" value="FATC"/>
    <property type="match status" value="1"/>
</dbReference>
<dbReference type="InterPro" id="IPR011009">
    <property type="entry name" value="Kinase-like_dom_sf"/>
</dbReference>
<evidence type="ECO:0000256" key="15">
    <source>
        <dbReference type="ARBA" id="ARBA00048679"/>
    </source>
</evidence>
<dbReference type="STRING" id="1182544.W9VV68"/>
<dbReference type="InterPro" id="IPR044107">
    <property type="entry name" value="PIKKc_ATM"/>
</dbReference>
<dbReference type="SMART" id="SM01342">
    <property type="entry name" value="TAN"/>
    <property type="match status" value="1"/>
</dbReference>
<evidence type="ECO:0000256" key="13">
    <source>
        <dbReference type="ARBA" id="ARBA00025079"/>
    </source>
</evidence>
<feature type="domain" description="PI3K/PI4K catalytic" evidence="18">
    <location>
        <begin position="2505"/>
        <end position="2816"/>
    </location>
</feature>
<dbReference type="InterPro" id="IPR018936">
    <property type="entry name" value="PI3/4_kinase_CS"/>
</dbReference>
<keyword evidence="8 16" id="KW-0547">Nucleotide-binding</keyword>
<organism evidence="21 22">
    <name type="scientific">Cladophialophora yegresii CBS 114405</name>
    <dbReference type="NCBI Taxonomy" id="1182544"/>
    <lineage>
        <taxon>Eukaryota</taxon>
        <taxon>Fungi</taxon>
        <taxon>Dikarya</taxon>
        <taxon>Ascomycota</taxon>
        <taxon>Pezizomycotina</taxon>
        <taxon>Eurotiomycetes</taxon>
        <taxon>Chaetothyriomycetidae</taxon>
        <taxon>Chaetothyriales</taxon>
        <taxon>Herpotrichiellaceae</taxon>
        <taxon>Cladophialophora</taxon>
    </lineage>
</organism>
<dbReference type="InterPro" id="IPR057564">
    <property type="entry name" value="HEAT_ATR"/>
</dbReference>
<evidence type="ECO:0000256" key="6">
    <source>
        <dbReference type="ARBA" id="ARBA00022527"/>
    </source>
</evidence>
<dbReference type="PANTHER" id="PTHR37079">
    <property type="entry name" value="SERINE/THREONINE-PROTEIN KINASE ATM"/>
    <property type="match status" value="1"/>
</dbReference>
<evidence type="ECO:0000256" key="3">
    <source>
        <dbReference type="ARBA" id="ARBA00011370"/>
    </source>
</evidence>
<dbReference type="GO" id="GO:0006281">
    <property type="term" value="P:DNA repair"/>
    <property type="evidence" value="ECO:0007669"/>
    <property type="project" value="InterPro"/>
</dbReference>
<comment type="catalytic activity">
    <reaction evidence="14 16">
        <text>L-threonyl-[protein] + ATP = O-phospho-L-threonyl-[protein] + ADP + H(+)</text>
        <dbReference type="Rhea" id="RHEA:46608"/>
        <dbReference type="Rhea" id="RHEA-COMP:11060"/>
        <dbReference type="Rhea" id="RHEA-COMP:11605"/>
        <dbReference type="ChEBI" id="CHEBI:15378"/>
        <dbReference type="ChEBI" id="CHEBI:30013"/>
        <dbReference type="ChEBI" id="CHEBI:30616"/>
        <dbReference type="ChEBI" id="CHEBI:61977"/>
        <dbReference type="ChEBI" id="CHEBI:456216"/>
        <dbReference type="EC" id="2.7.11.1"/>
    </reaction>
</comment>
<dbReference type="EC" id="2.7.11.1" evidence="4 16"/>
<comment type="similarity">
    <text evidence="2 16">Belongs to the PI3/PI4-kinase family. ATM subfamily.</text>
</comment>
<dbReference type="GO" id="GO:0000781">
    <property type="term" value="C:chromosome, telomeric region"/>
    <property type="evidence" value="ECO:0007669"/>
    <property type="project" value="UniProtKB-SubCell"/>
</dbReference>
<evidence type="ECO:0000256" key="4">
    <source>
        <dbReference type="ARBA" id="ARBA00012513"/>
    </source>
</evidence>
<dbReference type="PANTHER" id="PTHR37079:SF4">
    <property type="entry name" value="SERINE_THREONINE-PROTEIN KINASE ATM"/>
    <property type="match status" value="1"/>
</dbReference>
<dbReference type="Pfam" id="PF23593">
    <property type="entry name" value="HEAT_ATR"/>
    <property type="match status" value="1"/>
</dbReference>
<evidence type="ECO:0000256" key="14">
    <source>
        <dbReference type="ARBA" id="ARBA00047899"/>
    </source>
</evidence>
<dbReference type="SMART" id="SM00146">
    <property type="entry name" value="PI3Kc"/>
    <property type="match status" value="1"/>
</dbReference>
<dbReference type="Pfam" id="PF02260">
    <property type="entry name" value="FATC"/>
    <property type="match status" value="1"/>
</dbReference>
<sequence length="2880" mass="320433">MAITGDALKDEVFHKIFELLYRIVSKEKPVFLRSTTAERTRTLAASRLQVTGAALRLTLEVGTSKLKYKTALSILDHIVDTLPLTDGSLCEPLKNDYIKSFRVLLTYPPHGEHMRLKQWQTYVDFALECLSTVLEHDVIEDGFPDSRNTSMASRNDRSLSVRPSQRSGRSIGKEKATLAEEIVASLKSLTSVANVHVMSRAPLIAEKIQEYLSVAGTGQEDAFETLNNIVLVSLGQNVDFTQNLLCALIPVMRRLWSSRAGTLREQMLITLFTCRYLFIAPPGPWNSIDAAVLEPLLTTMMSDYGKRDLLHFDDMQLLLDSETAPLKIRQFKPPRISPRALSCWLTIEVMASLVVGLSCKARPSTADSDSGDIPRKRRKIQNHLEQVLELAAVGVGQEKVVALQIVLFLFDQPGDLEQDWIQLLDKLLPDLNHEDPAVQTWVFLIFSRLAQAPHPSSRTSDIWLRVWDAARRAMAVVLTTRVSCHLLTVLLKSGVLDTVMSANLLDGTLFGGGSNGPSTLTDTSLVLMTTILGSKILDSEKHFESLSLKILGWLNLRWTLPANLDRLHNAHIVSHVRPELLYCVLSSVCGFSNPTTAIDDWSPAHSSFKAATMAAVNLDFLQYLLRIPFPSPEAAEPANAAPRPLDTAIRARLYGAVTDFLAAKSRDFLLSWKAISAERSSNIGNDIVEMVAVASTVSSAVFARGAGYESEIKPPAVLAETRRIVSDFISSQKNVVSCREMAKRVCACVVATHSQVSRSGKRDFDDDYRGVLEFALDVAHRGMATNNAEDPSDLEFLDEDQLESQASQSSQAGFGTAVMRLDIPLCQDTHEQLAKYVVELTTALQMVKSQALLDSLAATVVFDELINLDAVSLIGARGAVCDFLSLGTGISRADAYRLVDKLGKTYLQEEAFERCESALCLCLDVLRHLVDLWSSDEDDDLAEASFEVYDWFLNIALNKGIASPRVLSALADLLDSLLLKNASYGADDVPSPRTSLLKILEVSDPPNQHRMAAKLPHIFDKYVLTQHDAIFEDIVGKLPSDPGRKEGIAARLYIVSHLGARWHTVLRQATYHVFETVAHVPATTKIAHDCIDQTCKLLNLKNPRLLFKLFAPQIFFTWLSTESLSSMPFQAFGYTSLQELAEDNIAELTGQTALRGMAQAEDLARLVGVEWTELLAENFATAEAYTLASETSVPKQERLYDGSEKLVRKRLGSEVYLQRLRECLPDIIVVLLTSLQDDRGIDKALPSRNLGCWQEMVDLAGHHTELPLAQQPCFRARCLPEELNYLLSRLDMHQEDIWTPALLIHLSRRLLDKARPALGPLHTCSIIRKIRIVISLAGPAALEGYPLETMLHSLRPYLTLFECAGDAMGIYRFLLRHGAPYLSARPSFIAGLGVTIFASLAGFISSSQDSTTQESHFLATMTKAQEFRMFLTQCLESLQLVNITADAEQTYTRVIQHARAITQPGTSAKSTSEGQLLYDLLMDQSNKNPLLSRLHFELSITILCQHFSPPPDQQDDILANDGDASRVFPVLESLLRDLELNQPFRMWAAQVMGRGFVMRGLSSGGNKKARQMRVATPISREGFPDFEAVSSYTSIVRHLTNLLWTSDYPATSFAENTLQLIFSNMSQSGKRGFLDPEFDRTLVQDMSFTHCPCPTTLLSRDLSASDNKHEGSWDPRLQAQHWAAELLAQISDAAARDPVLNVLKPLINAIPESAETLLPQSVHLVLLSEFDSRQDFRERLSVMFSDILSPGVQQPSPARPLVLKTLLYLRKCKLPRETNMAQRSSWLEVDLHHAAMAASDCQMWHEALLFLELHHSQAQLQTGRSSRSSLVMTEGIPIEVISKIYENVDDPDFFYGKHQTYDLQSVISKLGHEGASQKSLSFRSAMLDSQLRVTEQTAALGSVALATASSLSAANMQGVSEAVRQHYEVFQKGASADNGSAQDRWDLLSSSESTSSSVGLLSLFHDMHNISNKDSFLLELDQLLFDVSVAIKAESANRSHSHRLYSNLAVLAEARQTLGATSVDSLESACAAFAARNENLKLARFDALSPVLAGREAAFAAVRRNQRLQSSFLVNIHQALLLEFRVTRQSLEVASSYDEPQFCLNRAMYLSELNHLAQRVDLQVDVATNYDLARTLWEQEEASASIGILEDLGSRKDIAKQAIAVTRADILTDLGHKIAEARLEKPDEIIERYLAPAIQELHGPRTGSAAGRVFHNFAAFCDMQLQDTDNLDDFTRINKIRERKTQEVYELERMVKNSKTEQQKQKLKSHWARARNWLKLDEEEWRRVSENRENLILQCLENYLLAMRASDDYPNDTLRFVALWLNRAESPTANAAVQKHLSTVPTIKFAPLVTQLTSRLLDFKDDFQKLLKDLMFRICSDHPFHSLYQIFATSKSRPPTGDDIAASRWTAANRLTERVRQQSTSSAIWTAVHNTCVALNKVAVEPLPEKHGKADSKTLQLRKLQGGPGLEAQITKPTSKIPPPTMSIALRADRDYSQVPTSVSISPELSVASGVSAPKIATIIASDGSRHKLLLKGGNDDLRQDAIMEQVFEQVSNLLKEHRSTRQRDLGIRTYKVVPLTKNSGVIEFVQNTIPLNEYLLPAHARYYPKDYKSNKARKDIADAQGKTVEQRVRAYHTVAANFHPVMRFFFMEKFLDPDDWFYKRLNYSRSTAAISILGHVLGLGDRHGHNILLDEKTGEVVHIDLGVAFEAGRVLPVPEVVPFRLTRDLVDGMGLTGVEGVFRRCCNFTLEALRRDQEAIMTILDVLRYDPLYSWSVSPLRLQRMQENNAQAPSTDGAAGSTAATGISSISLANNATAFGVIAARREETEPSEADRALTVVAKKLGKALSVEATVNELIRQATDDRNLALLYCGWAAYA</sequence>
<dbReference type="SMART" id="SM01343">
    <property type="entry name" value="FATC"/>
    <property type="match status" value="1"/>
</dbReference>
<evidence type="ECO:0000313" key="21">
    <source>
        <dbReference type="EMBL" id="EXJ56061.1"/>
    </source>
</evidence>
<evidence type="ECO:0000256" key="8">
    <source>
        <dbReference type="ARBA" id="ARBA00022741"/>
    </source>
</evidence>
<evidence type="ECO:0000256" key="16">
    <source>
        <dbReference type="RuleBase" id="RU365027"/>
    </source>
</evidence>
<dbReference type="PROSITE" id="PS51189">
    <property type="entry name" value="FAT"/>
    <property type="match status" value="1"/>
</dbReference>
<dbReference type="InterPro" id="IPR003152">
    <property type="entry name" value="FATC_dom"/>
</dbReference>
<comment type="subcellular location">
    <subcellularLocation>
        <location evidence="16">Chromosome</location>
        <location evidence="16">Telomere</location>
    </subcellularLocation>
    <subcellularLocation>
        <location evidence="1 16">Nucleus</location>
    </subcellularLocation>
</comment>
<evidence type="ECO:0000259" key="18">
    <source>
        <dbReference type="PROSITE" id="PS50290"/>
    </source>
</evidence>
<keyword evidence="6 16" id="KW-0723">Serine/threonine-protein kinase</keyword>
<keyword evidence="16" id="KW-0156">Chromatin regulator</keyword>
<keyword evidence="10 16" id="KW-0418">Kinase</keyword>
<dbReference type="InterPro" id="IPR021668">
    <property type="entry name" value="TAN"/>
</dbReference>
<dbReference type="GO" id="GO:0106310">
    <property type="term" value="F:protein serine kinase activity"/>
    <property type="evidence" value="ECO:0007669"/>
    <property type="project" value="RHEA"/>
</dbReference>
<comment type="caution">
    <text evidence="21">The sequence shown here is derived from an EMBL/GenBank/DDBJ whole genome shotgun (WGS) entry which is preliminary data.</text>
</comment>
<dbReference type="OrthoDB" id="381190at2759"/>
<dbReference type="eggNOG" id="KOG0892">
    <property type="taxonomic scope" value="Eukaryota"/>
</dbReference>
<evidence type="ECO:0000256" key="10">
    <source>
        <dbReference type="ARBA" id="ARBA00022777"/>
    </source>
</evidence>
<keyword evidence="12 16" id="KW-0539">Nucleus</keyword>
<comment type="subunit">
    <text evidence="3">Associates with DNA double-strand breaks.</text>
</comment>
<name>W9VV68_9EURO</name>
<dbReference type="HOGENOM" id="CLU_000178_8_2_1"/>
<protein>
    <recommendedName>
        <fullName evidence="5 16">Serine/threonine-protein kinase Tel1</fullName>
        <ecNumber evidence="4 16">2.7.11.1</ecNumber>
    </recommendedName>
</protein>
<evidence type="ECO:0000259" key="19">
    <source>
        <dbReference type="PROSITE" id="PS51189"/>
    </source>
</evidence>
<evidence type="ECO:0000256" key="9">
    <source>
        <dbReference type="ARBA" id="ARBA00022763"/>
    </source>
</evidence>
<evidence type="ECO:0000256" key="17">
    <source>
        <dbReference type="SAM" id="MobiDB-lite"/>
    </source>
</evidence>
<feature type="domain" description="FATC" evidence="20">
    <location>
        <begin position="2848"/>
        <end position="2880"/>
    </location>
</feature>
<feature type="region of interest" description="Disordered" evidence="17">
    <location>
        <begin position="145"/>
        <end position="173"/>
    </location>
</feature>
<dbReference type="Gene3D" id="3.30.1010.10">
    <property type="entry name" value="Phosphatidylinositol 3-kinase Catalytic Subunit, Chain A, domain 4"/>
    <property type="match status" value="1"/>
</dbReference>
<dbReference type="Pfam" id="PF00454">
    <property type="entry name" value="PI3_PI4_kinase"/>
    <property type="match status" value="1"/>
</dbReference>
<dbReference type="GO" id="GO:0035556">
    <property type="term" value="P:intracellular signal transduction"/>
    <property type="evidence" value="ECO:0007669"/>
    <property type="project" value="UniProtKB-ARBA"/>
</dbReference>
<dbReference type="GO" id="GO:0006325">
    <property type="term" value="P:chromatin organization"/>
    <property type="evidence" value="ECO:0007669"/>
    <property type="project" value="UniProtKB-KW"/>
</dbReference>
<dbReference type="Proteomes" id="UP000019473">
    <property type="component" value="Unassembled WGS sequence"/>
</dbReference>
<dbReference type="GeneID" id="19183556"/>
<dbReference type="Gene3D" id="1.10.1070.11">
    <property type="entry name" value="Phosphatidylinositol 3-/4-kinase, catalytic domain"/>
    <property type="match status" value="1"/>
</dbReference>
<evidence type="ECO:0000313" key="22">
    <source>
        <dbReference type="Proteomes" id="UP000019473"/>
    </source>
</evidence>
<evidence type="ECO:0000256" key="11">
    <source>
        <dbReference type="ARBA" id="ARBA00022840"/>
    </source>
</evidence>
<keyword evidence="22" id="KW-1185">Reference proteome</keyword>
<dbReference type="InterPro" id="IPR036940">
    <property type="entry name" value="PI3/4_kinase_cat_sf"/>
</dbReference>
<dbReference type="SUPFAM" id="SSF56112">
    <property type="entry name" value="Protein kinase-like (PK-like)"/>
    <property type="match status" value="1"/>
</dbReference>
<comment type="function">
    <text evidence="13 16">Serine/threonine protein kinase which activates checkpoint signaling upon genotoxic stresses such as ionizing radiation (IR), ultraviolet light (UV), or DNA replication stalling, thereby acting as a DNA damage sensor. Recognizes the substrate consensus sequence [ST]-Q. Phosphorylates histone H2A to form H2AS128ph (gamma-H2A) at sites of DNA damage, involved in the regulation of DNA damage response mechanism. Required for the control of telomere length and genome stability.</text>
</comment>
<dbReference type="PROSITE" id="PS00916">
    <property type="entry name" value="PI3_4_KINASE_2"/>
    <property type="match status" value="1"/>
</dbReference>
<dbReference type="InterPro" id="IPR038980">
    <property type="entry name" value="ATM_plant"/>
</dbReference>
<dbReference type="CDD" id="cd05171">
    <property type="entry name" value="PIKKc_ATM"/>
    <property type="match status" value="1"/>
</dbReference>
<dbReference type="VEuPathDB" id="FungiDB:A1O7_08992"/>
<dbReference type="InterPro" id="IPR000403">
    <property type="entry name" value="PI3/4_kinase_cat_dom"/>
</dbReference>
<evidence type="ECO:0000256" key="7">
    <source>
        <dbReference type="ARBA" id="ARBA00022679"/>
    </source>
</evidence>
<evidence type="ECO:0000259" key="20">
    <source>
        <dbReference type="PROSITE" id="PS51190"/>
    </source>
</evidence>
<proteinExistence type="inferred from homology"/>
<evidence type="ECO:0000256" key="2">
    <source>
        <dbReference type="ARBA" id="ARBA00010769"/>
    </source>
</evidence>
<dbReference type="PROSITE" id="PS00915">
    <property type="entry name" value="PI3_4_KINASE_1"/>
    <property type="match status" value="1"/>
</dbReference>
<evidence type="ECO:0000256" key="1">
    <source>
        <dbReference type="ARBA" id="ARBA00004123"/>
    </source>
</evidence>
<accession>W9VV68</accession>